<feature type="signal peptide" evidence="2">
    <location>
        <begin position="1"/>
        <end position="23"/>
    </location>
</feature>
<dbReference type="OrthoDB" id="607469at2"/>
<sequence>MIPNLIKKIISAGIFLLCLTAFSQEYNSFEVRYQTNIKGDLTFISNNILNRDGGTSSTEPEDPYNNLSTAWWSSNTETGGRYNYNDNKDMQYIDVDGDPSTFSSSSATFAFPNSECNLIRYAGLYWSATYPSATANGHLDSKANTVPVGQGRQNDFNQVRLKVPGGTYVDITADEVLFDGFTSSDPDLRNNSPYACYADVTSLITPLADPTGEYTVANIRATTGTMYGDGGSAAGWTLVIVYENPNLTGKLITTFDGFARVRNTDRVDINYTGFNTIPVGPVKANVGAAALEGDYRLTGDRLRIRAASSGSYTTLSNSVNPSNNFFNSNITLNGAYTTNRDPNSNNTLGYDTDIFSVNNPSNSVIPNSETSATLRFETNGDQYYPFFNSFNIEIIEPEIVLEKRVENIDGVDITGQGVNLGQILDYVLTFQNTGNDNAVNYTIRDVLPINVSLDEANISMPSGTTYTYNPATREVVFSIPNQYVEVGATEHKIRMRVKVAENCFDFIDACTDLIENLAYSTYRGEINNNEITDDPSVSDFDDCGFVTPGATNFLLDDLSDCNFNRTVQLCGVDVTLDAGDNFDDYIWVRDDNENGQIDPSDTVLDDGDPDADPSTLVVSEIGTYIVDKIVADPCKGFKEIIVVERYGTTQTNPIVDYFNDLNSDSDPTNDIQGEIAQCSVDGDLLPIIDLCGSNASQLLQVNITDAISLSWERLDEGSCLDAPDGCANKNLSCTWTPVESGNDFNVSQAGKYRLVVNYQYGCFSRFYFDVYQNVLDFDVDTRDIICSTDGNITVTGLGANYGYQLVNVADNTIVVPFSANNGPSFDISTNGAYRVDITQLDGSGNPIPNACIFSTSDIGIRDRDFQVDIETTSANCNEQGSIKIDVLNVEPNYTYVLRRDDGTLIDDETAQTSNTHTFNVSEGDYTIEVSTEDGCFHTEDVRVDRIPDPTVTALTISDIGCTAGVIQLTGSNGFPNPDYSYAIWSRNGTDLYPDVASIPGDAYETDPNFTFGWRDTDADGVDEYFPGEDGTYSFVIIDANNCYAFSNEVTINDNGAMTIDSITETQPSCSGDADGSITIVYSGGVAPYQFSIDDGATYQSTPTFVNLSAGSYAIRVLDSSGCELTQTYLLNEPFPLSASAGVSRDATCDPNGAEVRVTNVVGGNPPYQYSFDGGASYGASSTAVLPPGDYTVVVTDGSCEYPMNVTVEEEPEEPQVTLTPEVSYGCDGTATITATPDIATYNYTYALDGVPNSPDPTSNVFVNVPPGTYTVSTNYSSQTPPTPSILLIEDFGSGPTIPSPNTNGYTYEDQTPNPPGDANSNINDFEYSVTSEIVAPFGTWINPIDHTSGTRTGQGRYLVMNVGTPSPDQIIYSKEINDIIPNQDISVTLYIMNLLRQGTSGLDPNLTIEIREPGTGTVVRSITTGTIAKNTGENDWVEFTAELNPGSNTTLDFVIRSEIPGNGGNDFALDDIVIHQVPEVCEQTVETPVTVVAGKVFTASITGSTNASCNGATDASITFEVENFNAAAGFEYSINGGAFVAATTSPVTTTAPLGAGSYTIELRKADETTCSTTLTHTLSEPTAVVVSANVTTELTCTNGGATITASATGGTPTYEYQLEDGLGNVVGSYDFASNGNNTVFPNLPAGDYIVRVRDANTCEDALDAALSVAPTNPITFDVTPTICYTGGNTASIQVDVTDGNGNYTFSINGNPWVIPSPANSTTHTFQGLSNGTYTINVQDGLGCTGTLQTLTIDPQLTVSATAPRITACASDTDITISAAGGDNNYVYAVVDHGTAVTDGDFNTNTTVTVSVAGDYDVYARDNGGTPDYCQAMYTLTVTKDDPIAITATPTAVSCFGSSDGAISINVDSGGNAPFMYSIDNGVTYVTGNSFPNLSAGTYPVRVRDASNCETVAQDVIVTEPAQLVAEAAITQNYTCLADGEITVGSITPTSGGSGNYQYSINGGAWTASTTGGHTFTGLSDGTHSIRVRDANATSCEITLADIIIAPLPAEPTLTTSVAYNCDGTGNITVLPNDASYTYSIDGGSPQTGNLFNAVATGNHTITVNYGSDCTVDTTVIVEDGHAFEANITAFENLDCNGDNSGTITIDADNYGAGGFEYSLNGAAFVGPFSAPEQITGLAAQAHSIVVRDVNDPVAGCTVTLNQTLTQPDVVEAFANITEVFTCNNTGATITASAIGGTPTYEYQLEDDLGTVIGTYDFATNGNNAVFPNIPAGDYIVRVRDQNNCSDAIDAPITVTAPAVPTFDATPTPCYSGTNDASIQVDVTDGNGGYTFSINGGPFVAPTPSTAITYTFNNLSNGTYTIDVRDAYGCTAVQQSITIDPQLVVSVDVVAINSCNDGSITVNATGGNGTLVYAIVPADTSPSGLYTTTNTLTVTNAMATANPAGYDVYVLDNNGASPSCSFVQEDIIFTPATPLSVSGTATDPECFDGLGSVDATITGGTAPFTYQLVDLSPADGIDYGNTSTNVFTPSLTFNGIGVGDYEINITDVNGCTVTSTTVTINNAVEITADIIPILPAACNDPDANEYGFQFDNVTAPAGGTIEYSDDGGASWQLSNELRGSVSGTEVYPSIRVTLPSGTVCQRDFDRYTIPYPLDDLDITLAAVVVNCNDLQVRVLGSEGNPIPGYEYTYSDDPANFDPATAIWTAPIPAGTPHIFQNIDATTPQTPGLPLLVPGRTYVFYVRDGAGCVRQSNENVNELPGVNLPIEITTDIVPTCSGSSTGEITFHINPNTAHPFMRYEIYELGNSTPIDISGPGPSASNVPYNDEITVSGLGEGEYYIRLVQVDASNADACIGGGENALLEELDAINATPTVTRDISCNLPGLITITDVTGGGGAPYTYDVTGPGGFTPLTGTTSNPIEIPVNSPAGSYTVTLYDQYNCSVTLAPVHLDLSPNPTIDSVTQDNCSAPIDLTVVGSSAAGNIRYAIVPAGDPAPTTYLDNAGLFENVAPGSYDIYIMDGNGCTNSQLGYVVNPVLSAKAELTKVLDCTGSPDAVITIEVLDGSGSYEYSITNTAGVPAVAQTAIPGNPFDYQAPAAGDYTITIYDTNTPNSAACNREFVVNVPDRIVPVINTVTATDVTCLGATDGTITISAVDHGTGPYTFEITSFDGTPVSIAPFSTTDTSATFTALAPTTTPNGYLVTVRGDVATNNCTTVSSPITIAEPAAINVTLDPVVEFGCTTANNQNDASISVANVTGGSTTYVRYEFIKNDNPATAVVEPDVVVQDGSNDTYIETDLLGGAYTINVYDDKGCVGTTTAIIAPFVAISNPTVSIDTDVSCNPGDDAVVTIGVDVTPPSGSPTLEYSVVGTDNAYSQLGQASNSFSGIGVGNYEVTVTNTVTGCFVQTTFEIEDPNTFEIDATTVDVVCHGTDGSVSFTISDSTKPYGGGFTWQIYNSQGTVDPSDDTLIVGATGTSTDAGPTTPFAIGAGEYRVEVTQDSNPSCVASEMFTIAGPSDPISANRVFTDITCAPGNNGTIEVTNVTGGWGGYSYLIFDTAGPVVDTTDPANYGPNPKAENLIAATYQVWVMDSRGCAHQLPDVTLNDPTPITADLRINQPNCTDLEGEIEVINVLNGQGSNYSYQLQVFNTVTSAFEDLRPIQTSPIFGGLGAGEYQVIVSDQWGCSSATSASIDLHEPISPFATVVKTIDCSVTDPGGQITISQTGGSGNFRYDVQYPSSAPATVDDSNLTGIFTGLTQVGDYVFTITDLDADHSCSTTLTQRLEPAVIPVIGVDSSTNVSCNGADDGTISVSVTDNGVGPYTFTITAGPGSTATFPISPTSSTTTSAFFDGLEGSTTGITYTIEARGDNNCAITTDVTITEREAITVDPISIVQYGCTDGNNGNNASVSFTNASGGTGTYVRYVFVRDGSVVQDGANTTYFETDGLGGSYEIRVYDDAGCSAISTANTVLPFVEISDAIVTTTQEAACSPLDNGEIEVGVTVSPATATPNLEYTVTGINVVYNQTITSTNNPETFTGLEVGNYRVTITNLDTGCVIETVHTIEDPDVIEVLATKLTDEECLNDGVDDGSFSVAINNYTGPYNYQVYDINDNPVPGAAFSGTGNTGTPLVISNLPGGSYYVRITETSAPLCDDDSNIITVLAPSDPITAAITEESNVSCSNDQGSILVDPTGGEGPYTIRLENTTTSQVYTETNVEAFLFQNLSAGDFHVTVTDAFGCVLSDNITLIRPDDIVASISATSLSCFNDNTASVSATVDPRNITPVYQYRLNVYDDLLGSNLLSTSVAQASPTFNGLAAGFYSITVTDEVNCSDETLIVEIANPTEVQAQLIRTSPLTCATGVEFELSATGGSGTYEYSTDNVNWTAMPGNSVNLPLSGMLSAGTYRYYVRDAVNLCTAVQSNSIEEDMIDPLTLTVDTSAAFINCNGDNTAIIYADAEGGLGNYQYELYTDASLSAASRIAGPQPLGQFDGLTAGTYYVNVVSEDCTAPAEEVVITEPTVLSVVDANDFTNISCFGAEDGSITVELSGGVAPYQYAISPNLNRFDDENTFDGLAPGDYTIIAQDSNGCFIELEYTITAPAPLEVSALALPEICEGEENGSIELTITGGTAPYSTRLATETDYVQDRDTITGLAAGDYIVFIKDDQGCEENVFVTVDPGVNLGATIEPVYGCNGQIPNNYVNITLDDPAMAEQVIYGLDTVDPAEMQLSPYFRDIAAGNHFIAIFHENGCISTHDFAIEHFDPLTITVEQSNINEITATVSGGKEAYTIYFGDVNNGSDNTFYINRTDTYVVTVVDANGCEASASIYMEFIDIDIPNFFTPNGDGENDFWKPKNDEGFPEILTLIFDRYGREVYRMGAGDRGWDGLYKQKELPTGDYWYIIKLQGENDDREFVGHFTLYR</sequence>
<dbReference type="NCBIfam" id="TIGR01451">
    <property type="entry name" value="B_ant_repeat"/>
    <property type="match status" value="1"/>
</dbReference>
<feature type="region of interest" description="Disordered" evidence="1">
    <location>
        <begin position="1294"/>
        <end position="1322"/>
    </location>
</feature>
<feature type="chain" id="PRO_5012951730" evidence="2">
    <location>
        <begin position="24"/>
        <end position="4873"/>
    </location>
</feature>
<keyword evidence="2" id="KW-0732">Signal</keyword>
<dbReference type="InterPro" id="IPR013783">
    <property type="entry name" value="Ig-like_fold"/>
</dbReference>
<protein>
    <submittedName>
        <fullName evidence="3">Gliding motility-associated C-terminal domain-containing protein</fullName>
    </submittedName>
</protein>
<feature type="compositionally biased region" description="Polar residues" evidence="1">
    <location>
        <begin position="1299"/>
        <end position="1311"/>
    </location>
</feature>
<dbReference type="STRING" id="192903.SAMN04488513_101432"/>
<reference evidence="4" key="1">
    <citation type="submission" date="2016-11" db="EMBL/GenBank/DDBJ databases">
        <authorList>
            <person name="Varghese N."/>
            <person name="Submissions S."/>
        </authorList>
    </citation>
    <scope>NUCLEOTIDE SEQUENCE [LARGE SCALE GENOMIC DNA]</scope>
    <source>
        <strain evidence="4">DSM 19858</strain>
    </source>
</reference>
<dbReference type="RefSeq" id="WP_072987780.1">
    <property type="nucleotide sequence ID" value="NZ_FQYU01000001.1"/>
</dbReference>
<dbReference type="InterPro" id="IPR047589">
    <property type="entry name" value="DUF11_rpt"/>
</dbReference>
<accession>A0A1M6BI01</accession>
<dbReference type="InterPro" id="IPR025667">
    <property type="entry name" value="SprB_repeat"/>
</dbReference>
<evidence type="ECO:0000256" key="1">
    <source>
        <dbReference type="SAM" id="MobiDB-lite"/>
    </source>
</evidence>
<name>A0A1M6BI01_9FLAO</name>
<dbReference type="Proteomes" id="UP000184543">
    <property type="component" value="Unassembled WGS sequence"/>
</dbReference>
<dbReference type="Gene3D" id="2.60.40.740">
    <property type="match status" value="1"/>
</dbReference>
<dbReference type="Pfam" id="PF13573">
    <property type="entry name" value="SprB"/>
    <property type="match status" value="11"/>
</dbReference>
<dbReference type="InterPro" id="IPR026341">
    <property type="entry name" value="T9SS_type_B"/>
</dbReference>
<gene>
    <name evidence="3" type="ORF">SAMN04488513_101432</name>
</gene>
<evidence type="ECO:0000256" key="2">
    <source>
        <dbReference type="SAM" id="SignalP"/>
    </source>
</evidence>
<keyword evidence="4" id="KW-1185">Reference proteome</keyword>
<organism evidence="3 4">
    <name type="scientific">Pseudozobellia thermophila</name>
    <dbReference type="NCBI Taxonomy" id="192903"/>
    <lineage>
        <taxon>Bacteria</taxon>
        <taxon>Pseudomonadati</taxon>
        <taxon>Bacteroidota</taxon>
        <taxon>Flavobacteriia</taxon>
        <taxon>Flavobacteriales</taxon>
        <taxon>Flavobacteriaceae</taxon>
        <taxon>Pseudozobellia</taxon>
    </lineage>
</organism>
<proteinExistence type="predicted"/>
<dbReference type="Gene3D" id="2.60.40.10">
    <property type="entry name" value="Immunoglobulins"/>
    <property type="match status" value="1"/>
</dbReference>
<evidence type="ECO:0000313" key="4">
    <source>
        <dbReference type="Proteomes" id="UP000184543"/>
    </source>
</evidence>
<dbReference type="Pfam" id="PF13585">
    <property type="entry name" value="CHU_C"/>
    <property type="match status" value="1"/>
</dbReference>
<dbReference type="EMBL" id="FQYU01000001">
    <property type="protein sequence ID" value="SHI48335.1"/>
    <property type="molecule type" value="Genomic_DNA"/>
</dbReference>
<dbReference type="NCBIfam" id="TIGR04131">
    <property type="entry name" value="Bac_Flav_CTERM"/>
    <property type="match status" value="1"/>
</dbReference>
<evidence type="ECO:0000313" key="3">
    <source>
        <dbReference type="EMBL" id="SHI48335.1"/>
    </source>
</evidence>